<evidence type="ECO:0000256" key="1">
    <source>
        <dbReference type="ARBA" id="ARBA00022574"/>
    </source>
</evidence>
<dbReference type="PANTHER" id="PTHR19848">
    <property type="entry name" value="WD40 REPEAT PROTEIN"/>
    <property type="match status" value="1"/>
</dbReference>
<dbReference type="InterPro" id="IPR011047">
    <property type="entry name" value="Quinoprotein_ADH-like_sf"/>
</dbReference>
<dbReference type="InterPro" id="IPR001680">
    <property type="entry name" value="WD40_rpt"/>
</dbReference>
<dbReference type="PROSITE" id="PS50294">
    <property type="entry name" value="WD_REPEATS_REGION"/>
    <property type="match status" value="1"/>
</dbReference>
<dbReference type="PROSITE" id="PS50082">
    <property type="entry name" value="WD_REPEATS_2"/>
    <property type="match status" value="1"/>
</dbReference>
<keyword evidence="2" id="KW-0677">Repeat</keyword>
<dbReference type="SUPFAM" id="SSF50998">
    <property type="entry name" value="Quinoprotein alcohol dehydrogenase-like"/>
    <property type="match status" value="1"/>
</dbReference>
<protein>
    <submittedName>
        <fullName evidence="4">Uncharacterized protein</fullName>
    </submittedName>
</protein>
<dbReference type="EMBL" id="PUHZ01000026">
    <property type="protein sequence ID" value="PQO41350.1"/>
    <property type="molecule type" value="Genomic_DNA"/>
</dbReference>
<dbReference type="InterPro" id="IPR015943">
    <property type="entry name" value="WD40/YVTN_repeat-like_dom_sf"/>
</dbReference>
<proteinExistence type="predicted"/>
<evidence type="ECO:0000313" key="4">
    <source>
        <dbReference type="EMBL" id="PQO41350.1"/>
    </source>
</evidence>
<dbReference type="InterPro" id="IPR019775">
    <property type="entry name" value="WD40_repeat_CS"/>
</dbReference>
<comment type="caution">
    <text evidence="4">The sequence shown here is derived from an EMBL/GenBank/DDBJ whole genome shotgun (WGS) entry which is preliminary data.</text>
</comment>
<evidence type="ECO:0000256" key="3">
    <source>
        <dbReference type="PROSITE-ProRule" id="PRU00221"/>
    </source>
</evidence>
<dbReference type="PANTHER" id="PTHR19848:SF8">
    <property type="entry name" value="F-BOX AND WD REPEAT DOMAIN CONTAINING 7"/>
    <property type="match status" value="1"/>
</dbReference>
<accession>A0A2S8GAL2</accession>
<evidence type="ECO:0000313" key="5">
    <source>
        <dbReference type="Proteomes" id="UP000237819"/>
    </source>
</evidence>
<dbReference type="Pfam" id="PF00400">
    <property type="entry name" value="WD40"/>
    <property type="match status" value="1"/>
</dbReference>
<dbReference type="RefSeq" id="WP_105339173.1">
    <property type="nucleotide sequence ID" value="NZ_PUHZ01000026.1"/>
</dbReference>
<dbReference type="OrthoDB" id="232294at2"/>
<dbReference type="SMART" id="SM00320">
    <property type="entry name" value="WD40"/>
    <property type="match status" value="4"/>
</dbReference>
<dbReference type="Proteomes" id="UP000237819">
    <property type="component" value="Unassembled WGS sequence"/>
</dbReference>
<dbReference type="Gene3D" id="2.130.10.10">
    <property type="entry name" value="YVTN repeat-like/Quinoprotein amine dehydrogenase"/>
    <property type="match status" value="2"/>
</dbReference>
<dbReference type="Pfam" id="PF14112">
    <property type="entry name" value="DUF4284"/>
    <property type="match status" value="1"/>
</dbReference>
<gene>
    <name evidence="4" type="ORF">C5Y93_29990</name>
</gene>
<keyword evidence="1 3" id="KW-0853">WD repeat</keyword>
<sequence length="472" mass="51947">MLDSDVDGYVAVWIGSFPKKSEFNAYLKETYGDDDVDRPISQFAVDLKETFYDHDFVFGEWYRGKPRSVETMLDGWRGADSFLTAAVAAAKKKKIADGNTIIIAYDHQFNSNRWPKDSPIRFLGNFPYSETQAAPQEDRHTDEVATLRYSPDGKYVVSGGDDGRIGVWNAKTGAPVVAPRQAFVERFDDVDDLCFSHDGKRLVAGIVNQSCLWDPFPDAPATTKPAKFPVSSISPDGKYALYCAYDKVLVYDLDAGKEDKTLSKKMPAENARFLPGGELVTVTPKKLFLWKFATTEKLAELPAGFEQRDKLAVSPQGKYAVTCGGPSAAIWDLAGRKLHKQIELDGAIDEFIIPNENECCFLLGDGRLQVYSLKKGTQTKQLEPAKSRYFKMQASPEGNLIALKEGKRVVVWDLKNGELLGYLPPDASPDNGGVSSFAISQGGKQFAIGTGLGRVILFNRVGAKFTAVVVNG</sequence>
<name>A0A2S8GAL2_9BACT</name>
<evidence type="ECO:0000256" key="2">
    <source>
        <dbReference type="ARBA" id="ARBA00022737"/>
    </source>
</evidence>
<feature type="repeat" description="WD" evidence="3">
    <location>
        <begin position="137"/>
        <end position="178"/>
    </location>
</feature>
<dbReference type="PROSITE" id="PS00678">
    <property type="entry name" value="WD_REPEATS_1"/>
    <property type="match status" value="1"/>
</dbReference>
<dbReference type="InterPro" id="IPR025560">
    <property type="entry name" value="Imm22"/>
</dbReference>
<reference evidence="4 5" key="1">
    <citation type="submission" date="2018-02" db="EMBL/GenBank/DDBJ databases">
        <title>Comparative genomes isolates from brazilian mangrove.</title>
        <authorList>
            <person name="Araujo J.E."/>
            <person name="Taketani R.G."/>
            <person name="Silva M.C.P."/>
            <person name="Loureco M.V."/>
            <person name="Andreote F.D."/>
        </authorList>
    </citation>
    <scope>NUCLEOTIDE SEQUENCE [LARGE SCALE GENOMIC DNA]</scope>
    <source>
        <strain evidence="4 5">Nap-Phe MGV</strain>
    </source>
</reference>
<organism evidence="4 5">
    <name type="scientific">Blastopirellula marina</name>
    <dbReference type="NCBI Taxonomy" id="124"/>
    <lineage>
        <taxon>Bacteria</taxon>
        <taxon>Pseudomonadati</taxon>
        <taxon>Planctomycetota</taxon>
        <taxon>Planctomycetia</taxon>
        <taxon>Pirellulales</taxon>
        <taxon>Pirellulaceae</taxon>
        <taxon>Blastopirellula</taxon>
    </lineage>
</organism>
<dbReference type="AlphaFoldDB" id="A0A2S8GAL2"/>